<organism evidence="1">
    <name type="scientific">hydrocarbon metagenome</name>
    <dbReference type="NCBI Taxonomy" id="938273"/>
    <lineage>
        <taxon>unclassified sequences</taxon>
        <taxon>metagenomes</taxon>
        <taxon>ecological metagenomes</taxon>
    </lineage>
</organism>
<dbReference type="InterPro" id="IPR025893">
    <property type="entry name" value="Tocopherol_cyclase"/>
</dbReference>
<proteinExistence type="predicted"/>
<protein>
    <recommendedName>
        <fullName evidence="2">Tocopherol cyclase</fullName>
    </recommendedName>
</protein>
<dbReference type="PANTHER" id="PTHR35309:SF4">
    <property type="entry name" value="TOCOPHEROL CYCLASE"/>
    <property type="match status" value="1"/>
</dbReference>
<dbReference type="Pfam" id="PF14249">
    <property type="entry name" value="Tocopherol_cycl"/>
    <property type="match status" value="1"/>
</dbReference>
<evidence type="ECO:0008006" key="2">
    <source>
        <dbReference type="Google" id="ProtNLM"/>
    </source>
</evidence>
<comment type="caution">
    <text evidence="1">The sequence shown here is derived from an EMBL/GenBank/DDBJ whole genome shotgun (WGS) entry which is preliminary data.</text>
</comment>
<gene>
    <name evidence="1" type="ORF">ASZ90_017734</name>
</gene>
<name>A0A0W8E8Y2_9ZZZZ</name>
<evidence type="ECO:0000313" key="1">
    <source>
        <dbReference type="EMBL" id="KUG04854.1"/>
    </source>
</evidence>
<accession>A0A0W8E8Y2</accession>
<sequence>MYSMVKIFKPEIFQGKYKSKNYFEGWYFKLTDESEKNILSVIPGIAYGQSAEDKHAFIQVIDSTNYNTYYIKYDIATFKYSKTNFNISIGDNSFDRNRIELNLEQREFRLQGTLKFHDIVPFPKTMFNPGIMGPFSFVPFMECYHGIINIHHRIEGNLIMGGNTIDFAKGNGYIEKDWGKSFPEWWVWIQSNHFAEENISVLFSIAKIPWIRRHFTGFFSFLSLKGKLYRFATYTGAKIRHLEYKNGNIKIIVSDKRYSMTILGKYQESGTIIAPQNGLMHRKIAESISSNVEVTLEDCKGNLIYNGCGKNAGMEIVQDCGYDFNE</sequence>
<dbReference type="GO" id="GO:0009976">
    <property type="term" value="F:tocopherol cyclase activity"/>
    <property type="evidence" value="ECO:0007669"/>
    <property type="project" value="InterPro"/>
</dbReference>
<dbReference type="EMBL" id="LNQE01001837">
    <property type="protein sequence ID" value="KUG04854.1"/>
    <property type="molecule type" value="Genomic_DNA"/>
</dbReference>
<dbReference type="AlphaFoldDB" id="A0A0W8E8Y2"/>
<reference evidence="1" key="1">
    <citation type="journal article" date="2015" name="Proc. Natl. Acad. Sci. U.S.A.">
        <title>Networks of energetic and metabolic interactions define dynamics in microbial communities.</title>
        <authorList>
            <person name="Embree M."/>
            <person name="Liu J.K."/>
            <person name="Al-Bassam M.M."/>
            <person name="Zengler K."/>
        </authorList>
    </citation>
    <scope>NUCLEOTIDE SEQUENCE</scope>
</reference>
<dbReference type="SUPFAM" id="SSF159245">
    <property type="entry name" value="AttH-like"/>
    <property type="match status" value="1"/>
</dbReference>
<dbReference type="PANTHER" id="PTHR35309">
    <property type="match status" value="1"/>
</dbReference>